<dbReference type="InterPro" id="IPR021269">
    <property type="entry name" value="DUF2848"/>
</dbReference>
<dbReference type="GO" id="GO:0003824">
    <property type="term" value="F:catalytic activity"/>
    <property type="evidence" value="ECO:0007669"/>
    <property type="project" value="InterPro"/>
</dbReference>
<dbReference type="OrthoDB" id="9792678at2"/>
<dbReference type="RefSeq" id="WP_089234123.1">
    <property type="nucleotide sequence ID" value="NZ_FZOY01000006.1"/>
</dbReference>
<evidence type="ECO:0000313" key="2">
    <source>
        <dbReference type="Proteomes" id="UP000198426"/>
    </source>
</evidence>
<proteinExistence type="predicted"/>
<name>A0A239K3Q4_9RHOB</name>
<dbReference type="Proteomes" id="UP000198426">
    <property type="component" value="Unassembled WGS sequence"/>
</dbReference>
<dbReference type="InterPro" id="IPR036663">
    <property type="entry name" value="Fumarylacetoacetase_C_sf"/>
</dbReference>
<reference evidence="1 2" key="1">
    <citation type="submission" date="2017-06" db="EMBL/GenBank/DDBJ databases">
        <authorList>
            <person name="Kim H.J."/>
            <person name="Triplett B.A."/>
        </authorList>
    </citation>
    <scope>NUCLEOTIDE SEQUENCE [LARGE SCALE GENOMIC DNA]</scope>
    <source>
        <strain evidence="1 2">DSM 29339</strain>
    </source>
</reference>
<evidence type="ECO:0008006" key="3">
    <source>
        <dbReference type="Google" id="ProtNLM"/>
    </source>
</evidence>
<keyword evidence="2" id="KW-1185">Reference proteome</keyword>
<accession>A0A239K3Q4</accession>
<dbReference type="EMBL" id="FZOY01000006">
    <property type="protein sequence ID" value="SNT11794.1"/>
    <property type="molecule type" value="Genomic_DNA"/>
</dbReference>
<sequence length="217" mass="23134">MLQFETEDGTLGVELTKLTVAGWTGRDLAAVQHHVEELAAIGVPRPSTTPLFYRVSPALATQAPEIAVLGDETSGEVEPLLVRSGGVLWIGLASDHTDRGLEAHSVAHSKQICAKPVSGKLWRYDHVADRLDSLQLRCWIEEDGARKAYQDGTLANILPLATLLEKAPLADGEAMVCGTLAAIGGVRPAARYEMELADSELGTLGLSYAVKTLPVVS</sequence>
<evidence type="ECO:0000313" key="1">
    <source>
        <dbReference type="EMBL" id="SNT11794.1"/>
    </source>
</evidence>
<protein>
    <recommendedName>
        <fullName evidence="3">DUF2848 domain-containing protein</fullName>
    </recommendedName>
</protein>
<dbReference type="Pfam" id="PF11010">
    <property type="entry name" value="DUF2848"/>
    <property type="match status" value="1"/>
</dbReference>
<dbReference type="SUPFAM" id="SSF56529">
    <property type="entry name" value="FAH"/>
    <property type="match status" value="1"/>
</dbReference>
<organism evidence="1 2">
    <name type="scientific">Tropicimonas sediminicola</name>
    <dbReference type="NCBI Taxonomy" id="1031541"/>
    <lineage>
        <taxon>Bacteria</taxon>
        <taxon>Pseudomonadati</taxon>
        <taxon>Pseudomonadota</taxon>
        <taxon>Alphaproteobacteria</taxon>
        <taxon>Rhodobacterales</taxon>
        <taxon>Roseobacteraceae</taxon>
        <taxon>Tropicimonas</taxon>
    </lineage>
</organism>
<gene>
    <name evidence="1" type="ORF">SAMN05421757_106185</name>
</gene>
<dbReference type="AlphaFoldDB" id="A0A239K3Q4"/>